<protein>
    <submittedName>
        <fullName evidence="1">Uncharacterized protein</fullName>
    </submittedName>
</protein>
<reference evidence="1 2" key="1">
    <citation type="journal article" date="2007" name="PLoS Genet.">
        <title>Patterns and implications of gene gain and loss in the evolution of Prochlorococcus.</title>
        <authorList>
            <person name="Kettler G.C."/>
            <person name="Martiny A.C."/>
            <person name="Huang K."/>
            <person name="Zucker J."/>
            <person name="Coleman M.L."/>
            <person name="Rodrigue S."/>
            <person name="Chen F."/>
            <person name="Lapidus A."/>
            <person name="Ferriera S."/>
            <person name="Johnson J."/>
            <person name="Steglich C."/>
            <person name="Church G.M."/>
            <person name="Richardson P."/>
            <person name="Chisholm S.W."/>
        </authorList>
    </citation>
    <scope>NUCLEOTIDE SEQUENCE [LARGE SCALE GENOMIC DNA]</scope>
    <source>
        <strain evidence="1 2">MIT 9215</strain>
    </source>
</reference>
<gene>
    <name evidence="1" type="ordered locus">P9215_12641</name>
</gene>
<evidence type="ECO:0000313" key="2">
    <source>
        <dbReference type="Proteomes" id="UP000002014"/>
    </source>
</evidence>
<dbReference type="AlphaFoldDB" id="A8G5J8"/>
<dbReference type="STRING" id="93060.P9215_12641"/>
<sequence>MFQLKFPQKDNFKFKSSSKMIPVTTKELFLATKHLYSCDKIVTKLISYLKNDFL</sequence>
<proteinExistence type="predicted"/>
<accession>A8G5J8</accession>
<evidence type="ECO:0000313" key="1">
    <source>
        <dbReference type="EMBL" id="ABV50879.1"/>
    </source>
</evidence>
<dbReference type="Proteomes" id="UP000002014">
    <property type="component" value="Chromosome"/>
</dbReference>
<dbReference type="HOGENOM" id="CLU_3046818_0_0_3"/>
<dbReference type="EMBL" id="CP000825">
    <property type="protein sequence ID" value="ABV50879.1"/>
    <property type="molecule type" value="Genomic_DNA"/>
</dbReference>
<name>A8G5J8_PROM2</name>
<dbReference type="KEGG" id="pmh:P9215_12641"/>
<organism evidence="1 2">
    <name type="scientific">Prochlorococcus marinus (strain MIT 9215)</name>
    <dbReference type="NCBI Taxonomy" id="93060"/>
    <lineage>
        <taxon>Bacteria</taxon>
        <taxon>Bacillati</taxon>
        <taxon>Cyanobacteriota</taxon>
        <taxon>Cyanophyceae</taxon>
        <taxon>Synechococcales</taxon>
        <taxon>Prochlorococcaceae</taxon>
        <taxon>Prochlorococcus</taxon>
    </lineage>
</organism>